<reference evidence="5" key="1">
    <citation type="journal article" date="2014" name="Int. J. Syst. Evol. Microbiol.">
        <title>Complete genome sequence of Corynebacterium casei LMG S-19264T (=DSM 44701T), isolated from a smear-ripened cheese.</title>
        <authorList>
            <consortium name="US DOE Joint Genome Institute (JGI-PGF)"/>
            <person name="Walter F."/>
            <person name="Albersmeier A."/>
            <person name="Kalinowski J."/>
            <person name="Ruckert C."/>
        </authorList>
    </citation>
    <scope>NUCLEOTIDE SEQUENCE</scope>
    <source>
        <strain evidence="5">CGMCC 1.16067</strain>
    </source>
</reference>
<dbReference type="PANTHER" id="PTHR43110">
    <property type="entry name" value="THIOL PEROXIDASE"/>
    <property type="match status" value="1"/>
</dbReference>
<dbReference type="InterPro" id="IPR000866">
    <property type="entry name" value="AhpC/TSA"/>
</dbReference>
<dbReference type="AlphaFoldDB" id="A0A917BWC4"/>
<dbReference type="InterPro" id="IPR036249">
    <property type="entry name" value="Thioredoxin-like_sf"/>
</dbReference>
<gene>
    <name evidence="5" type="ORF">GCM10011519_35660</name>
</gene>
<dbReference type="PANTHER" id="PTHR43110:SF1">
    <property type="entry name" value="THIOL PEROXIDASE"/>
    <property type="match status" value="1"/>
</dbReference>
<dbReference type="PROSITE" id="PS51352">
    <property type="entry name" value="THIOREDOXIN_2"/>
    <property type="match status" value="1"/>
</dbReference>
<evidence type="ECO:0000256" key="2">
    <source>
        <dbReference type="ARBA" id="ARBA00022862"/>
    </source>
</evidence>
<protein>
    <submittedName>
        <fullName evidence="5">Peroxiredoxin</fullName>
    </submittedName>
</protein>
<feature type="domain" description="Thioredoxin" evidence="4">
    <location>
        <begin position="29"/>
        <end position="180"/>
    </location>
</feature>
<keyword evidence="2" id="KW-0049">Antioxidant</keyword>
<evidence type="ECO:0000256" key="1">
    <source>
        <dbReference type="ARBA" id="ARBA00022559"/>
    </source>
</evidence>
<dbReference type="Pfam" id="PF00578">
    <property type="entry name" value="AhpC-TSA"/>
    <property type="match status" value="1"/>
</dbReference>
<dbReference type="SUPFAM" id="SSF52833">
    <property type="entry name" value="Thioredoxin-like"/>
    <property type="match status" value="1"/>
</dbReference>
<reference evidence="5" key="2">
    <citation type="submission" date="2020-09" db="EMBL/GenBank/DDBJ databases">
        <authorList>
            <person name="Sun Q."/>
            <person name="Zhou Y."/>
        </authorList>
    </citation>
    <scope>NUCLEOTIDE SEQUENCE</scope>
    <source>
        <strain evidence="5">CGMCC 1.16067</strain>
    </source>
</reference>
<dbReference type="EMBL" id="BMKQ01000002">
    <property type="protein sequence ID" value="GGF58692.1"/>
    <property type="molecule type" value="Genomic_DNA"/>
</dbReference>
<keyword evidence="1" id="KW-0575">Peroxidase</keyword>
<accession>A0A917BWC4</accession>
<dbReference type="GO" id="GO:0004601">
    <property type="term" value="F:peroxidase activity"/>
    <property type="evidence" value="ECO:0007669"/>
    <property type="project" value="UniProtKB-KW"/>
</dbReference>
<keyword evidence="3" id="KW-0676">Redox-active center</keyword>
<keyword evidence="1" id="KW-0560">Oxidoreductase</keyword>
<dbReference type="InterPro" id="IPR013766">
    <property type="entry name" value="Thioredoxin_domain"/>
</dbReference>
<dbReference type="Gene3D" id="3.40.30.10">
    <property type="entry name" value="Glutaredoxin"/>
    <property type="match status" value="1"/>
</dbReference>
<evidence type="ECO:0000259" key="4">
    <source>
        <dbReference type="PROSITE" id="PS51352"/>
    </source>
</evidence>
<organism evidence="5 6">
    <name type="scientific">Marmoricola endophyticus</name>
    <dbReference type="NCBI Taxonomy" id="2040280"/>
    <lineage>
        <taxon>Bacteria</taxon>
        <taxon>Bacillati</taxon>
        <taxon>Actinomycetota</taxon>
        <taxon>Actinomycetes</taxon>
        <taxon>Propionibacteriales</taxon>
        <taxon>Nocardioidaceae</taxon>
        <taxon>Marmoricola</taxon>
    </lineage>
</organism>
<keyword evidence="6" id="KW-1185">Reference proteome</keyword>
<sequence>MTATEPSSHLPGGGASYDACTRFARVSRLEVGDRVPEMVLEDQHRRSVDLRRLTEDRAVLVVFYPFAFSGICSGELTGLRDRLGELETDDCTLLTVSCDPVYTLRAAADRDGLFFPLLSDFWPHGEVARRFGVFDESRGCADRSSFLVGRDGLVRWAVHNPVGKARDLDAHAAAVRELDGTGEPRPRVLD</sequence>
<evidence type="ECO:0000313" key="5">
    <source>
        <dbReference type="EMBL" id="GGF58692.1"/>
    </source>
</evidence>
<evidence type="ECO:0000256" key="3">
    <source>
        <dbReference type="ARBA" id="ARBA00023284"/>
    </source>
</evidence>
<dbReference type="InterPro" id="IPR050455">
    <property type="entry name" value="Tpx_Peroxidase_subfamily"/>
</dbReference>
<proteinExistence type="predicted"/>
<name>A0A917BWC4_9ACTN</name>
<evidence type="ECO:0000313" key="6">
    <source>
        <dbReference type="Proteomes" id="UP000649179"/>
    </source>
</evidence>
<dbReference type="Proteomes" id="UP000649179">
    <property type="component" value="Unassembled WGS sequence"/>
</dbReference>
<comment type="caution">
    <text evidence="5">The sequence shown here is derived from an EMBL/GenBank/DDBJ whole genome shotgun (WGS) entry which is preliminary data.</text>
</comment>